<dbReference type="Proteomes" id="UP000576603">
    <property type="component" value="Unassembled WGS sequence"/>
</dbReference>
<sequence>MHQLAMQALQFTYTERQRAFMVSTLKPPRRGGAMLAGQSIRCTVSEDADASQRLAEDVVRDLI</sequence>
<reference evidence="1 2" key="1">
    <citation type="submission" date="2020-08" db="EMBL/GenBank/DDBJ databases">
        <title>Studying the diversity of plant-associated saprophytic bacteria and their role in host health and plant-pathogen interactions.</title>
        <authorList>
            <person name="Potnis N."/>
        </authorList>
    </citation>
    <scope>NUCLEOTIDE SEQUENCE [LARGE SCALE GENOMIC DNA]</scope>
    <source>
        <strain evidence="1 2">CFBP 7922</strain>
    </source>
</reference>
<protein>
    <submittedName>
        <fullName evidence="1">Uncharacterized protein</fullName>
    </submittedName>
</protein>
<dbReference type="AlphaFoldDB" id="A0AAW3U768"/>
<accession>A0AAW3U768</accession>
<dbReference type="RefSeq" id="WP_184421803.1">
    <property type="nucleotide sequence ID" value="NZ_JACHNK010000006.1"/>
</dbReference>
<proteinExistence type="predicted"/>
<gene>
    <name evidence="1" type="ORF">FHY32_002999</name>
</gene>
<organism evidence="1 2">
    <name type="scientific">Xanthomonas euvesicatoria</name>
    <dbReference type="NCBI Taxonomy" id="456327"/>
    <lineage>
        <taxon>Bacteria</taxon>
        <taxon>Pseudomonadati</taxon>
        <taxon>Pseudomonadota</taxon>
        <taxon>Gammaproteobacteria</taxon>
        <taxon>Lysobacterales</taxon>
        <taxon>Lysobacteraceae</taxon>
        <taxon>Xanthomonas</taxon>
    </lineage>
</organism>
<name>A0AAW3U768_XANEU</name>
<evidence type="ECO:0000313" key="1">
    <source>
        <dbReference type="EMBL" id="MBB4724630.1"/>
    </source>
</evidence>
<comment type="caution">
    <text evidence="1">The sequence shown here is derived from an EMBL/GenBank/DDBJ whole genome shotgun (WGS) entry which is preliminary data.</text>
</comment>
<evidence type="ECO:0000313" key="2">
    <source>
        <dbReference type="Proteomes" id="UP000576603"/>
    </source>
</evidence>
<dbReference type="EMBL" id="JACHNL010000006">
    <property type="protein sequence ID" value="MBB4724630.1"/>
    <property type="molecule type" value="Genomic_DNA"/>
</dbReference>